<organism evidence="1">
    <name type="scientific">Rhizophora mucronata</name>
    <name type="common">Asiatic mangrove</name>
    <dbReference type="NCBI Taxonomy" id="61149"/>
    <lineage>
        <taxon>Eukaryota</taxon>
        <taxon>Viridiplantae</taxon>
        <taxon>Streptophyta</taxon>
        <taxon>Embryophyta</taxon>
        <taxon>Tracheophyta</taxon>
        <taxon>Spermatophyta</taxon>
        <taxon>Magnoliopsida</taxon>
        <taxon>eudicotyledons</taxon>
        <taxon>Gunneridae</taxon>
        <taxon>Pentapetalae</taxon>
        <taxon>rosids</taxon>
        <taxon>fabids</taxon>
        <taxon>Malpighiales</taxon>
        <taxon>Rhizophoraceae</taxon>
        <taxon>Rhizophora</taxon>
    </lineage>
</organism>
<accession>A0A2P2J5T1</accession>
<dbReference type="AlphaFoldDB" id="A0A2P2J5T1"/>
<dbReference type="EMBL" id="GGEC01008348">
    <property type="protein sequence ID" value="MBW88831.1"/>
    <property type="molecule type" value="Transcribed_RNA"/>
</dbReference>
<evidence type="ECO:0000313" key="1">
    <source>
        <dbReference type="EMBL" id="MBW88831.1"/>
    </source>
</evidence>
<name>A0A2P2J5T1_RHIMU</name>
<protein>
    <submittedName>
        <fullName evidence="1">Uncharacterized protein</fullName>
    </submittedName>
</protein>
<sequence>MLCFPIALNKRCQNKYIRLKACFHHLIQCVLCLRHFPTA</sequence>
<reference evidence="1" key="1">
    <citation type="submission" date="2018-02" db="EMBL/GenBank/DDBJ databases">
        <title>Rhizophora mucronata_Transcriptome.</title>
        <authorList>
            <person name="Meera S.P."/>
            <person name="Sreeshan A."/>
            <person name="Augustine A."/>
        </authorList>
    </citation>
    <scope>NUCLEOTIDE SEQUENCE</scope>
    <source>
        <tissue evidence="1">Leaf</tissue>
    </source>
</reference>
<proteinExistence type="predicted"/>